<dbReference type="PANTHER" id="PTHR12151:SF25">
    <property type="entry name" value="LINALOOL DEHYDRATASE_ISOMERASE DOMAIN-CONTAINING PROTEIN"/>
    <property type="match status" value="1"/>
</dbReference>
<dbReference type="AlphaFoldDB" id="L1JSP0"/>
<dbReference type="SUPFAM" id="SSF52833">
    <property type="entry name" value="Thioredoxin-like"/>
    <property type="match status" value="1"/>
</dbReference>
<evidence type="ECO:0000313" key="4">
    <source>
        <dbReference type="EMBL" id="EKX51462.1"/>
    </source>
</evidence>
<dbReference type="InterPro" id="IPR003782">
    <property type="entry name" value="SCO1/SenC"/>
</dbReference>
<evidence type="ECO:0000256" key="3">
    <source>
        <dbReference type="PIRSR" id="PIRSR603782-2"/>
    </source>
</evidence>
<dbReference type="EnsemblProtists" id="EKX51462">
    <property type="protein sequence ID" value="EKX51462"/>
    <property type="gene ID" value="GUITHDRAFT_134392"/>
</dbReference>
<dbReference type="EMBL" id="JH992975">
    <property type="protein sequence ID" value="EKX51462.1"/>
    <property type="molecule type" value="Genomic_DNA"/>
</dbReference>
<dbReference type="GeneID" id="17308123"/>
<dbReference type="FunFam" id="3.40.30.10:FF:000013">
    <property type="entry name" value="Blast:Protein SCO1 homolog, mitochondrial"/>
    <property type="match status" value="1"/>
</dbReference>
<organism evidence="4">
    <name type="scientific">Guillardia theta (strain CCMP2712)</name>
    <name type="common">Cryptophyte</name>
    <dbReference type="NCBI Taxonomy" id="905079"/>
    <lineage>
        <taxon>Eukaryota</taxon>
        <taxon>Cryptophyceae</taxon>
        <taxon>Pyrenomonadales</taxon>
        <taxon>Geminigeraceae</taxon>
        <taxon>Guillardia</taxon>
    </lineage>
</organism>
<evidence type="ECO:0000313" key="5">
    <source>
        <dbReference type="EnsemblProtists" id="EKX51462"/>
    </source>
</evidence>
<feature type="binding site" evidence="2">
    <location>
        <position position="234"/>
    </location>
    <ligand>
        <name>Cu cation</name>
        <dbReference type="ChEBI" id="CHEBI:23378"/>
    </ligand>
</feature>
<dbReference type="Gene3D" id="3.40.30.10">
    <property type="entry name" value="Glutaredoxin"/>
    <property type="match status" value="1"/>
</dbReference>
<gene>
    <name evidence="4" type="ORF">GUITHDRAFT_134392</name>
</gene>
<dbReference type="KEGG" id="gtt:GUITHDRAFT_134392"/>
<keyword evidence="2" id="KW-0186">Copper</keyword>
<dbReference type="eggNOG" id="KOG2792">
    <property type="taxonomic scope" value="Eukaryota"/>
</dbReference>
<evidence type="ECO:0000256" key="1">
    <source>
        <dbReference type="ARBA" id="ARBA00010996"/>
    </source>
</evidence>
<keyword evidence="6" id="KW-1185">Reference proteome</keyword>
<comment type="similarity">
    <text evidence="1">Belongs to the SCO1/2 family.</text>
</comment>
<dbReference type="Proteomes" id="UP000011087">
    <property type="component" value="Unassembled WGS sequence"/>
</dbReference>
<dbReference type="RefSeq" id="XP_005838442.1">
    <property type="nucleotide sequence ID" value="XM_005838385.1"/>
</dbReference>
<evidence type="ECO:0000313" key="6">
    <source>
        <dbReference type="Proteomes" id="UP000011087"/>
    </source>
</evidence>
<dbReference type="PANTHER" id="PTHR12151">
    <property type="entry name" value="ELECTRON TRANSPORT PROTIN SCO1/SENC FAMILY MEMBER"/>
    <property type="match status" value="1"/>
</dbReference>
<feature type="binding site" evidence="2">
    <location>
        <position position="146"/>
    </location>
    <ligand>
        <name>Cu cation</name>
        <dbReference type="ChEBI" id="CHEBI:23378"/>
    </ligand>
</feature>
<keyword evidence="3" id="KW-1015">Disulfide bond</keyword>
<sequence length="272" mass="31024">MIYRVLHAAKFVARSAVTRTKLNNPLVYTRCQDVSLKITRCKKYLTSEGKKNEDHSDENEDRNVNIKAFAALAVIGSAIGAFINIRAYERRKKKEQVATEGPSYGAPKLGGDYMLIDQNGKLLGSKDLLGKWVFIYFGFTYCPDICPNELMKLREVMKILEKGGKDQALQPVFITIDPERDGPQQLKDYLLDWDPRIIGLTGSPDQISEVCQKFRVYYSKAYVGSKPTDYLIDHSVMFYLMNPRGEMTEYFGQNVLVQDMATKIASHMENYK</sequence>
<dbReference type="GO" id="GO:0046872">
    <property type="term" value="F:metal ion binding"/>
    <property type="evidence" value="ECO:0007669"/>
    <property type="project" value="UniProtKB-KW"/>
</dbReference>
<reference evidence="5" key="3">
    <citation type="submission" date="2015-06" db="UniProtKB">
        <authorList>
            <consortium name="EnsemblProtists"/>
        </authorList>
    </citation>
    <scope>IDENTIFICATION</scope>
</reference>
<dbReference type="OMA" id="MLYFRVE"/>
<accession>L1JSP0</accession>
<protein>
    <recommendedName>
        <fullName evidence="7">Thioredoxin domain-containing protein</fullName>
    </recommendedName>
</protein>
<proteinExistence type="inferred from homology"/>
<reference evidence="6" key="2">
    <citation type="submission" date="2012-11" db="EMBL/GenBank/DDBJ databases">
        <authorList>
            <person name="Kuo A."/>
            <person name="Curtis B.A."/>
            <person name="Tanifuji G."/>
            <person name="Burki F."/>
            <person name="Gruber A."/>
            <person name="Irimia M."/>
            <person name="Maruyama S."/>
            <person name="Arias M.C."/>
            <person name="Ball S.G."/>
            <person name="Gile G.H."/>
            <person name="Hirakawa Y."/>
            <person name="Hopkins J.F."/>
            <person name="Rensing S.A."/>
            <person name="Schmutz J."/>
            <person name="Symeonidi A."/>
            <person name="Elias M."/>
            <person name="Eveleigh R.J."/>
            <person name="Herman E.K."/>
            <person name="Klute M.J."/>
            <person name="Nakayama T."/>
            <person name="Obornik M."/>
            <person name="Reyes-Prieto A."/>
            <person name="Armbrust E.V."/>
            <person name="Aves S.J."/>
            <person name="Beiko R.G."/>
            <person name="Coutinho P."/>
            <person name="Dacks J.B."/>
            <person name="Durnford D.G."/>
            <person name="Fast N.M."/>
            <person name="Green B.R."/>
            <person name="Grisdale C."/>
            <person name="Hempe F."/>
            <person name="Henrissat B."/>
            <person name="Hoppner M.P."/>
            <person name="Ishida K.-I."/>
            <person name="Kim E."/>
            <person name="Koreny L."/>
            <person name="Kroth P.G."/>
            <person name="Liu Y."/>
            <person name="Malik S.-B."/>
            <person name="Maier U.G."/>
            <person name="McRose D."/>
            <person name="Mock T."/>
            <person name="Neilson J.A."/>
            <person name="Onodera N.T."/>
            <person name="Poole A.M."/>
            <person name="Pritham E.J."/>
            <person name="Richards T.A."/>
            <person name="Rocap G."/>
            <person name="Roy S.W."/>
            <person name="Sarai C."/>
            <person name="Schaack S."/>
            <person name="Shirato S."/>
            <person name="Slamovits C.H."/>
            <person name="Spencer D.F."/>
            <person name="Suzuki S."/>
            <person name="Worden A.Z."/>
            <person name="Zauner S."/>
            <person name="Barry K."/>
            <person name="Bell C."/>
            <person name="Bharti A.K."/>
            <person name="Crow J.A."/>
            <person name="Grimwood J."/>
            <person name="Kramer R."/>
            <person name="Lindquist E."/>
            <person name="Lucas S."/>
            <person name="Salamov A."/>
            <person name="McFadden G.I."/>
            <person name="Lane C.E."/>
            <person name="Keeling P.J."/>
            <person name="Gray M.W."/>
            <person name="Grigoriev I.V."/>
            <person name="Archibald J.M."/>
        </authorList>
    </citation>
    <scope>NUCLEOTIDE SEQUENCE</scope>
    <source>
        <strain evidence="6">CCMP2712</strain>
    </source>
</reference>
<dbReference type="OrthoDB" id="270009at2759"/>
<dbReference type="Pfam" id="PF02630">
    <property type="entry name" value="SCO1-SenC"/>
    <property type="match status" value="1"/>
</dbReference>
<dbReference type="PaxDb" id="55529-EKX51462"/>
<reference evidence="4 6" key="1">
    <citation type="journal article" date="2012" name="Nature">
        <title>Algal genomes reveal evolutionary mosaicism and the fate of nucleomorphs.</title>
        <authorList>
            <consortium name="DOE Joint Genome Institute"/>
            <person name="Curtis B.A."/>
            <person name="Tanifuji G."/>
            <person name="Burki F."/>
            <person name="Gruber A."/>
            <person name="Irimia M."/>
            <person name="Maruyama S."/>
            <person name="Arias M.C."/>
            <person name="Ball S.G."/>
            <person name="Gile G.H."/>
            <person name="Hirakawa Y."/>
            <person name="Hopkins J.F."/>
            <person name="Kuo A."/>
            <person name="Rensing S.A."/>
            <person name="Schmutz J."/>
            <person name="Symeonidi A."/>
            <person name="Elias M."/>
            <person name="Eveleigh R.J."/>
            <person name="Herman E.K."/>
            <person name="Klute M.J."/>
            <person name="Nakayama T."/>
            <person name="Obornik M."/>
            <person name="Reyes-Prieto A."/>
            <person name="Armbrust E.V."/>
            <person name="Aves S.J."/>
            <person name="Beiko R.G."/>
            <person name="Coutinho P."/>
            <person name="Dacks J.B."/>
            <person name="Durnford D.G."/>
            <person name="Fast N.M."/>
            <person name="Green B.R."/>
            <person name="Grisdale C.J."/>
            <person name="Hempel F."/>
            <person name="Henrissat B."/>
            <person name="Hoppner M.P."/>
            <person name="Ishida K."/>
            <person name="Kim E."/>
            <person name="Koreny L."/>
            <person name="Kroth P.G."/>
            <person name="Liu Y."/>
            <person name="Malik S.B."/>
            <person name="Maier U.G."/>
            <person name="McRose D."/>
            <person name="Mock T."/>
            <person name="Neilson J.A."/>
            <person name="Onodera N.T."/>
            <person name="Poole A.M."/>
            <person name="Pritham E.J."/>
            <person name="Richards T.A."/>
            <person name="Rocap G."/>
            <person name="Roy S.W."/>
            <person name="Sarai C."/>
            <person name="Schaack S."/>
            <person name="Shirato S."/>
            <person name="Slamovits C.H."/>
            <person name="Spencer D.F."/>
            <person name="Suzuki S."/>
            <person name="Worden A.Z."/>
            <person name="Zauner S."/>
            <person name="Barry K."/>
            <person name="Bell C."/>
            <person name="Bharti A.K."/>
            <person name="Crow J.A."/>
            <person name="Grimwood J."/>
            <person name="Kramer R."/>
            <person name="Lindquist E."/>
            <person name="Lucas S."/>
            <person name="Salamov A."/>
            <person name="McFadden G.I."/>
            <person name="Lane C.E."/>
            <person name="Keeling P.J."/>
            <person name="Gray M.W."/>
            <person name="Grigoriev I.V."/>
            <person name="Archibald J.M."/>
        </authorList>
    </citation>
    <scope>NUCLEOTIDE SEQUENCE</scope>
    <source>
        <strain evidence="4 6">CCMP2712</strain>
    </source>
</reference>
<evidence type="ECO:0000256" key="2">
    <source>
        <dbReference type="PIRSR" id="PIRSR603782-1"/>
    </source>
</evidence>
<dbReference type="InterPro" id="IPR036249">
    <property type="entry name" value="Thioredoxin-like_sf"/>
</dbReference>
<feature type="binding site" evidence="2">
    <location>
        <position position="142"/>
    </location>
    <ligand>
        <name>Cu cation</name>
        <dbReference type="ChEBI" id="CHEBI:23378"/>
    </ligand>
</feature>
<feature type="disulfide bond" description="Redox-active" evidence="3">
    <location>
        <begin position="142"/>
        <end position="146"/>
    </location>
</feature>
<name>L1JSP0_GUITC</name>
<evidence type="ECO:0008006" key="7">
    <source>
        <dbReference type="Google" id="ProtNLM"/>
    </source>
</evidence>
<keyword evidence="2" id="KW-0479">Metal-binding</keyword>
<dbReference type="HOGENOM" id="CLU_050131_0_3_1"/>
<dbReference type="CDD" id="cd02968">
    <property type="entry name" value="SCO"/>
    <property type="match status" value="1"/>
</dbReference>
<dbReference type="STRING" id="905079.L1JSP0"/>